<comment type="caution">
    <text evidence="2">The sequence shown here is derived from an EMBL/GenBank/DDBJ whole genome shotgun (WGS) entry which is preliminary data.</text>
</comment>
<dbReference type="EMBL" id="RKLU01000002">
    <property type="protein sequence ID" value="TQQ82832.1"/>
    <property type="molecule type" value="Genomic_DNA"/>
</dbReference>
<gene>
    <name evidence="2" type="ORF">EGH24_05170</name>
</gene>
<dbReference type="AlphaFoldDB" id="A0A8J8TC54"/>
<accession>A0A8J8TC54</accession>
<dbReference type="RefSeq" id="WP_142979097.1">
    <property type="nucleotide sequence ID" value="NZ_RKLU01000002.1"/>
</dbReference>
<organism evidence="2 3">
    <name type="scientific">Halonotius terrestris</name>
    <dbReference type="NCBI Taxonomy" id="2487750"/>
    <lineage>
        <taxon>Archaea</taxon>
        <taxon>Methanobacteriati</taxon>
        <taxon>Methanobacteriota</taxon>
        <taxon>Stenosarchaea group</taxon>
        <taxon>Halobacteria</taxon>
        <taxon>Halobacteriales</taxon>
        <taxon>Haloferacaceae</taxon>
        <taxon>Halonotius</taxon>
    </lineage>
</organism>
<protein>
    <recommendedName>
        <fullName evidence="1">Taxis protein CheF</fullName>
    </recommendedName>
</protein>
<dbReference type="PANTHER" id="PTHR42201:SF1">
    <property type="entry name" value="TAXIS PROTEIN"/>
    <property type="match status" value="1"/>
</dbReference>
<comment type="subunit">
    <text evidence="1">Interacts with chemotaxis (Che) proteins as well as flagella accessory (Fla) proteins.</text>
</comment>
<name>A0A8J8TC54_9EURY</name>
<evidence type="ECO:0000313" key="2">
    <source>
        <dbReference type="EMBL" id="TQQ82832.1"/>
    </source>
</evidence>
<dbReference type="GO" id="GO:0006935">
    <property type="term" value="P:chemotaxis"/>
    <property type="evidence" value="ECO:0007669"/>
    <property type="project" value="UniProtKB-UniRule"/>
</dbReference>
<keyword evidence="1" id="KW-0145">Chemotaxis</keyword>
<evidence type="ECO:0000256" key="1">
    <source>
        <dbReference type="PIRNR" id="PIRNR026802"/>
    </source>
</evidence>
<dbReference type="PIRSF" id="PIRSF026802">
    <property type="entry name" value="UCP026802"/>
    <property type="match status" value="1"/>
</dbReference>
<dbReference type="InterPro" id="IPR007381">
    <property type="entry name" value="CheF1/F2"/>
</dbReference>
<proteinExistence type="predicted"/>
<evidence type="ECO:0000313" key="3">
    <source>
        <dbReference type="Proteomes" id="UP000705823"/>
    </source>
</evidence>
<reference evidence="2" key="1">
    <citation type="submission" date="2019-02" db="EMBL/GenBank/DDBJ databases">
        <title>Halonotius sp. a new haloarchaeum isolated from saline soil.</title>
        <authorList>
            <person name="Duran-Viseras A."/>
            <person name="Sanchez-Porro C."/>
            <person name="Ventosa A."/>
        </authorList>
    </citation>
    <scope>NUCLEOTIDE SEQUENCE</scope>
    <source>
        <strain evidence="2">F15B</strain>
    </source>
</reference>
<dbReference type="Proteomes" id="UP000705823">
    <property type="component" value="Unassembled WGS sequence"/>
</dbReference>
<dbReference type="PANTHER" id="PTHR42201">
    <property type="entry name" value="TAXIS PROTEIN"/>
    <property type="match status" value="1"/>
</dbReference>
<comment type="function">
    <text evidence="1">Involved in taxis signal transduction.</text>
</comment>
<dbReference type="Pfam" id="PF04283">
    <property type="entry name" value="CheF-arch"/>
    <property type="match status" value="1"/>
</dbReference>
<sequence>MGEEEYQIADTKGRFTMAVKNGRKLNDISWSEGRLLLSNKRLILVGGDGKRTIKLSDITGLSGREDSTQSIAALSNYLSLRLGEDVLVVSANNHEEFKLAFYKAVLDEAVIKAKHPAVEGGVIQDTEWQKARLAVESESLLASLKNGSLVEMELSEISGLNKEKRTVDGQKRPIIEVSHAVDSTSLETHLMGPRQVSIFAYAFLQQGERESETNVDLEPSEKEVLMALHSGISPFSIPEFIGQDVDDVEETFEKLIELDIVDKVRERREVTLNARGRNIASEAMGDQ</sequence>
<dbReference type="OrthoDB" id="227825at2157"/>
<keyword evidence="3" id="KW-1185">Reference proteome</keyword>